<keyword evidence="6" id="KW-0445">Lipid transport</keyword>
<reference evidence="12 13" key="1">
    <citation type="journal article" date="2014" name="Genome Announc.">
        <title>Draft genome sequence of the pathogenic fungus Scedosporium apiospermum.</title>
        <authorList>
            <person name="Vandeputte P."/>
            <person name="Ghamrawi S."/>
            <person name="Rechenmann M."/>
            <person name="Iltis A."/>
            <person name="Giraud S."/>
            <person name="Fleury M."/>
            <person name="Thornton C."/>
            <person name="Delhaes L."/>
            <person name="Meyer W."/>
            <person name="Papon N."/>
            <person name="Bouchara J.P."/>
        </authorList>
    </citation>
    <scope>NUCLEOTIDE SEQUENCE [LARGE SCALE GENOMIC DNA]</scope>
    <source>
        <strain evidence="12 13">IHEM 14462</strain>
    </source>
</reference>
<keyword evidence="5" id="KW-0630">Potassium</keyword>
<evidence type="ECO:0000256" key="6">
    <source>
        <dbReference type="ARBA" id="ARBA00023055"/>
    </source>
</evidence>
<protein>
    <recommendedName>
        <fullName evidence="2">propanoyl-CoA C-acyltransferase</fullName>
        <ecNumber evidence="2">2.3.1.176</ecNumber>
    </recommendedName>
    <alternativeName>
        <fullName evidence="9">Propanoyl-CoA C-acyltransferase</fullName>
    </alternativeName>
</protein>
<dbReference type="PANTHER" id="PTHR42870">
    <property type="entry name" value="ACETYL-COA C-ACETYLTRANSFERASE"/>
    <property type="match status" value="1"/>
</dbReference>
<dbReference type="PROSITE" id="PS00098">
    <property type="entry name" value="THIOLASE_1"/>
    <property type="match status" value="1"/>
</dbReference>
<feature type="domain" description="Thiolase N-terminal" evidence="10">
    <location>
        <begin position="11"/>
        <end position="232"/>
    </location>
</feature>
<dbReference type="RefSeq" id="XP_016642548.1">
    <property type="nucleotide sequence ID" value="XM_016788232.1"/>
</dbReference>
<keyword evidence="4 12" id="KW-0808">Transferase</keyword>
<dbReference type="EC" id="2.3.1.176" evidence="2"/>
<dbReference type="OrthoDB" id="542135at2759"/>
<dbReference type="HOGENOM" id="CLU_035425_0_0_1"/>
<dbReference type="Proteomes" id="UP000028545">
    <property type="component" value="Unassembled WGS sequence"/>
</dbReference>
<dbReference type="Pfam" id="PF00108">
    <property type="entry name" value="Thiolase_N"/>
    <property type="match status" value="1"/>
</dbReference>
<dbReference type="Gene3D" id="3.40.47.10">
    <property type="match status" value="1"/>
</dbReference>
<dbReference type="GO" id="GO:0005777">
    <property type="term" value="C:peroxisome"/>
    <property type="evidence" value="ECO:0007669"/>
    <property type="project" value="UniProtKB-SubCell"/>
</dbReference>
<evidence type="ECO:0000256" key="5">
    <source>
        <dbReference type="ARBA" id="ARBA00022958"/>
    </source>
</evidence>
<dbReference type="InterPro" id="IPR020616">
    <property type="entry name" value="Thiolase_N"/>
</dbReference>
<dbReference type="EMBL" id="JOWA01000099">
    <property type="protein sequence ID" value="KEZ42749.1"/>
    <property type="molecule type" value="Genomic_DNA"/>
</dbReference>
<dbReference type="FunFam" id="3.40.47.10:FF:000016">
    <property type="entry name" value="Non-specific lipid-transfer protein"/>
    <property type="match status" value="1"/>
</dbReference>
<evidence type="ECO:0000256" key="7">
    <source>
        <dbReference type="ARBA" id="ARBA00023121"/>
    </source>
</evidence>
<evidence type="ECO:0000259" key="11">
    <source>
        <dbReference type="Pfam" id="PF22691"/>
    </source>
</evidence>
<dbReference type="PROSITE" id="PS00737">
    <property type="entry name" value="THIOLASE_2"/>
    <property type="match status" value="1"/>
</dbReference>
<dbReference type="KEGG" id="sapo:SAPIO_CDS6035"/>
<dbReference type="GO" id="GO:0016747">
    <property type="term" value="F:acyltransferase activity, transferring groups other than amino-acyl groups"/>
    <property type="evidence" value="ECO:0007669"/>
    <property type="project" value="InterPro"/>
</dbReference>
<comment type="subcellular location">
    <subcellularLocation>
        <location evidence="1">Peroxisome</location>
    </subcellularLocation>
</comment>
<accession>A0A084G5Y7</accession>
<dbReference type="AlphaFoldDB" id="A0A084G5Y7"/>
<dbReference type="Pfam" id="PF22691">
    <property type="entry name" value="Thiolase_C_1"/>
    <property type="match status" value="1"/>
</dbReference>
<keyword evidence="13" id="KW-1185">Reference proteome</keyword>
<feature type="domain" description="Thiolase C-terminal" evidence="11">
    <location>
        <begin position="267"/>
        <end position="385"/>
    </location>
</feature>
<dbReference type="SUPFAM" id="SSF53901">
    <property type="entry name" value="Thiolase-like"/>
    <property type="match status" value="1"/>
</dbReference>
<dbReference type="GeneID" id="27725107"/>
<keyword evidence="12" id="KW-0012">Acyltransferase</keyword>
<evidence type="ECO:0000313" key="13">
    <source>
        <dbReference type="Proteomes" id="UP000028545"/>
    </source>
</evidence>
<dbReference type="VEuPathDB" id="FungiDB:SAPIO_CDS6035"/>
<keyword evidence="3" id="KW-0813">Transport</keyword>
<evidence type="ECO:0000256" key="8">
    <source>
        <dbReference type="ARBA" id="ARBA00023140"/>
    </source>
</evidence>
<dbReference type="PANTHER" id="PTHR42870:SF1">
    <property type="entry name" value="NON-SPECIFIC LIPID-TRANSFER PROTEIN-LIKE 2"/>
    <property type="match status" value="1"/>
</dbReference>
<dbReference type="InterPro" id="IPR016039">
    <property type="entry name" value="Thiolase-like"/>
</dbReference>
<evidence type="ECO:0000256" key="1">
    <source>
        <dbReference type="ARBA" id="ARBA00004275"/>
    </source>
</evidence>
<keyword evidence="8" id="KW-0576">Peroxisome</keyword>
<evidence type="ECO:0000259" key="10">
    <source>
        <dbReference type="Pfam" id="PF00108"/>
    </source>
</evidence>
<dbReference type="GO" id="GO:0008289">
    <property type="term" value="F:lipid binding"/>
    <property type="evidence" value="ECO:0007669"/>
    <property type="project" value="UniProtKB-KW"/>
</dbReference>
<keyword evidence="7" id="KW-0446">Lipid-binding</keyword>
<dbReference type="InterPro" id="IPR020613">
    <property type="entry name" value="Thiolase_CS"/>
</dbReference>
<organism evidence="12 13">
    <name type="scientific">Pseudallescheria apiosperma</name>
    <name type="common">Scedosporium apiospermum</name>
    <dbReference type="NCBI Taxonomy" id="563466"/>
    <lineage>
        <taxon>Eukaryota</taxon>
        <taxon>Fungi</taxon>
        <taxon>Dikarya</taxon>
        <taxon>Ascomycota</taxon>
        <taxon>Pezizomycotina</taxon>
        <taxon>Sordariomycetes</taxon>
        <taxon>Hypocreomycetidae</taxon>
        <taxon>Microascales</taxon>
        <taxon>Microascaceae</taxon>
        <taxon>Scedosporium</taxon>
    </lineage>
</organism>
<evidence type="ECO:0000313" key="12">
    <source>
        <dbReference type="EMBL" id="KEZ42749.1"/>
    </source>
</evidence>
<evidence type="ECO:0000256" key="9">
    <source>
        <dbReference type="ARBA" id="ARBA00032316"/>
    </source>
</evidence>
<evidence type="ECO:0000256" key="3">
    <source>
        <dbReference type="ARBA" id="ARBA00022448"/>
    </source>
</evidence>
<dbReference type="GO" id="GO:0006869">
    <property type="term" value="P:lipid transport"/>
    <property type="evidence" value="ECO:0007669"/>
    <property type="project" value="UniProtKB-KW"/>
</dbReference>
<evidence type="ECO:0000256" key="2">
    <source>
        <dbReference type="ARBA" id="ARBA00012352"/>
    </source>
</evidence>
<dbReference type="InterPro" id="IPR055140">
    <property type="entry name" value="Thiolase_C_2"/>
</dbReference>
<name>A0A084G5Y7_PSEDA</name>
<sequence>MAPTKKTPPPVYVLGVGMTKFLKPGSGIDYPEMGLEASVKALVDAQVNYDEVEAAVACYCYGDSTCGQRVVYQLGMTQVPVFNVNNNCSTGSTGLVMARTLISSGMDCVFVVGFEKMMAGSLKGFWDDRSSPLGTLMAKMAETRGVTKAPGAAQMFGNAGREYMEKYGAKVEDFAEIARINHAHSPNNPYSQFQTVYSLEQVLASPKIHEPLTKLQCCPTSDGAAAAVIVSQAFLDARPHLKDRAILVAGQSLTTDAPSAFNGSSIDLMGYDMTKLATETALGQAGITANDVQVVELHDCFSANEMITLDAMGLCGKGKAHELVRNGDITYGGKYVVNPSGGLISKGHPLGATGLAQCAELVWHLRGWANNRAAGGQGAKVQGKKGTKWAMQHNLGLGGAAVVTVYRRADGKEATVLSDAEIARISGLGYNPAVEARGVTEEDIAKVVSKTKTHPFARKAVKAKF</sequence>
<dbReference type="OMA" id="PSLYAMM"/>
<dbReference type="InterPro" id="IPR020615">
    <property type="entry name" value="Thiolase_acyl_enz_int_AS"/>
</dbReference>
<evidence type="ECO:0000256" key="4">
    <source>
        <dbReference type="ARBA" id="ARBA00022679"/>
    </source>
</evidence>
<proteinExistence type="predicted"/>
<dbReference type="CDD" id="cd00829">
    <property type="entry name" value="SCP-x_thiolase"/>
    <property type="match status" value="1"/>
</dbReference>
<comment type="caution">
    <text evidence="12">The sequence shown here is derived from an EMBL/GenBank/DDBJ whole genome shotgun (WGS) entry which is preliminary data.</text>
</comment>
<dbReference type="NCBIfam" id="NF006102">
    <property type="entry name" value="PRK08256.1"/>
    <property type="match status" value="1"/>
</dbReference>
<gene>
    <name evidence="12" type="ORF">SAPIO_CDS6035</name>
</gene>